<evidence type="ECO:0000256" key="1">
    <source>
        <dbReference type="ARBA" id="ARBA00010211"/>
    </source>
</evidence>
<dbReference type="Gene3D" id="3.90.850.10">
    <property type="entry name" value="Fumarylacetoacetase-like, C-terminal domain"/>
    <property type="match status" value="1"/>
</dbReference>
<comment type="similarity">
    <text evidence="1">Belongs to the FAH family.</text>
</comment>
<dbReference type="PANTHER" id="PTHR11820">
    <property type="entry name" value="ACYLPYRUVASE"/>
    <property type="match status" value="1"/>
</dbReference>
<dbReference type="GO" id="GO:0006107">
    <property type="term" value="P:oxaloacetate metabolic process"/>
    <property type="evidence" value="ECO:0007669"/>
    <property type="project" value="UniProtKB-ARBA"/>
</dbReference>
<dbReference type="InterPro" id="IPR011234">
    <property type="entry name" value="Fumarylacetoacetase-like_C"/>
</dbReference>
<dbReference type="HOGENOM" id="CLU_028458_2_1_1"/>
<organism evidence="4 5">
    <name type="scientific">Exophiala sideris</name>
    <dbReference type="NCBI Taxonomy" id="1016849"/>
    <lineage>
        <taxon>Eukaryota</taxon>
        <taxon>Fungi</taxon>
        <taxon>Dikarya</taxon>
        <taxon>Ascomycota</taxon>
        <taxon>Pezizomycotina</taxon>
        <taxon>Eurotiomycetes</taxon>
        <taxon>Chaetothyriomycetidae</taxon>
        <taxon>Chaetothyriales</taxon>
        <taxon>Herpotrichiellaceae</taxon>
        <taxon>Exophiala</taxon>
    </lineage>
</organism>
<dbReference type="GO" id="GO:0050163">
    <property type="term" value="F:oxaloacetate tautomerase activity"/>
    <property type="evidence" value="ECO:0007669"/>
    <property type="project" value="UniProtKB-ARBA"/>
</dbReference>
<dbReference type="EMBL" id="KN846951">
    <property type="protein sequence ID" value="KIV85749.1"/>
    <property type="molecule type" value="Genomic_DNA"/>
</dbReference>
<accession>A0A0D1YW22</accession>
<protein>
    <recommendedName>
        <fullName evidence="3">Fumarylacetoacetase-like C-terminal domain-containing protein</fullName>
    </recommendedName>
</protein>
<dbReference type="STRING" id="1016849.A0A0D1YW22"/>
<dbReference type="GO" id="GO:0046872">
    <property type="term" value="F:metal ion binding"/>
    <property type="evidence" value="ECO:0007669"/>
    <property type="project" value="UniProtKB-KW"/>
</dbReference>
<feature type="domain" description="Fumarylacetoacetase-like C-terminal" evidence="3">
    <location>
        <begin position="84"/>
        <end position="293"/>
    </location>
</feature>
<keyword evidence="2" id="KW-0479">Metal-binding</keyword>
<evidence type="ECO:0000259" key="3">
    <source>
        <dbReference type="Pfam" id="PF01557"/>
    </source>
</evidence>
<evidence type="ECO:0000313" key="5">
    <source>
        <dbReference type="Proteomes" id="UP000053599"/>
    </source>
</evidence>
<name>A0A0D1YW22_9EURO</name>
<gene>
    <name evidence="4" type="ORF">PV11_01411</name>
</gene>
<dbReference type="FunFam" id="3.90.850.10:FF:000002">
    <property type="entry name" value="2-hydroxyhepta-2,4-diene-1,7-dioate isomerase"/>
    <property type="match status" value="1"/>
</dbReference>
<dbReference type="AlphaFoldDB" id="A0A0D1YW22"/>
<evidence type="ECO:0000313" key="4">
    <source>
        <dbReference type="EMBL" id="KIV85749.1"/>
    </source>
</evidence>
<reference evidence="4 5" key="1">
    <citation type="submission" date="2015-01" db="EMBL/GenBank/DDBJ databases">
        <title>The Genome Sequence of Exophiala sideris CBS121828.</title>
        <authorList>
            <consortium name="The Broad Institute Genomics Platform"/>
            <person name="Cuomo C."/>
            <person name="de Hoog S."/>
            <person name="Gorbushina A."/>
            <person name="Stielow B."/>
            <person name="Teixiera M."/>
            <person name="Abouelleil A."/>
            <person name="Chapman S.B."/>
            <person name="Priest M."/>
            <person name="Young S.K."/>
            <person name="Wortman J."/>
            <person name="Nusbaum C."/>
            <person name="Birren B."/>
        </authorList>
    </citation>
    <scope>NUCLEOTIDE SEQUENCE [LARGE SCALE GENOMIC DNA]</scope>
    <source>
        <strain evidence="4 5">CBS 121828</strain>
    </source>
</reference>
<dbReference type="OrthoDB" id="411064at2759"/>
<dbReference type="PANTHER" id="PTHR11820:SF100">
    <property type="entry name" value="FUMARYLACETOACETATE HYDROLASE FAMILY PROTEIN (AFU_ORTHOLOGUE AFUA_4G01490)"/>
    <property type="match status" value="1"/>
</dbReference>
<proteinExistence type="inferred from homology"/>
<sequence>MKVPWTRLIRFVSTDGHVLRGEPILPSEDFDLGNVTESDQLKAKVIKGDDPLDATGKTIVSDEVVTVKKLLGPLAAEEVPILRCVGLNYAKHIKEAGRTPPPFPFIFFKPNTTVTDHDAPVVIPKIAQDDQADYEGELCILIGKDAKDVSKEDALDYVAAYTAGNDVSSRKLQRNPELAGRVPQWGFSKGFDTFAPLGPCLVSSELVGDPAKLHLKTIIDGETRQDESVSDLCFDCAYLISYLSQGTTLQKGSVIMTGTPGGVGSGMNPPRYMTHGTKMEVQISEIGTLRNVVEFA</sequence>
<dbReference type="Proteomes" id="UP000053599">
    <property type="component" value="Unassembled WGS sequence"/>
</dbReference>
<dbReference type="InterPro" id="IPR036663">
    <property type="entry name" value="Fumarylacetoacetase_C_sf"/>
</dbReference>
<dbReference type="Pfam" id="PF01557">
    <property type="entry name" value="FAA_hydrolase"/>
    <property type="match status" value="1"/>
</dbReference>
<dbReference type="SUPFAM" id="SSF56529">
    <property type="entry name" value="FAH"/>
    <property type="match status" value="1"/>
</dbReference>
<evidence type="ECO:0000256" key="2">
    <source>
        <dbReference type="ARBA" id="ARBA00022723"/>
    </source>
</evidence>